<accession>A0A0F4Q0M1</accession>
<dbReference type="RefSeq" id="WP_045978195.1">
    <property type="nucleotide sequence ID" value="NZ_JXXY01000001.1"/>
</dbReference>
<dbReference type="Pfam" id="PF04262">
    <property type="entry name" value="Glu_cys_ligase"/>
    <property type="match status" value="1"/>
</dbReference>
<keyword evidence="3 8" id="KW-0436">Ligase</keyword>
<dbReference type="Gene3D" id="3.30.590.20">
    <property type="match status" value="1"/>
</dbReference>
<dbReference type="EMBL" id="JXXZ01000004">
    <property type="protein sequence ID" value="KJZ01088.1"/>
    <property type="molecule type" value="Genomic_DNA"/>
</dbReference>
<dbReference type="EC" id="6.3.2.2" evidence="8"/>
<comment type="similarity">
    <text evidence="2 8">Belongs to the glutamate--cysteine ligase type 1 family. Type 1 subfamily.</text>
</comment>
<dbReference type="SUPFAM" id="SSF55931">
    <property type="entry name" value="Glutamine synthetase/guanido kinase"/>
    <property type="match status" value="1"/>
</dbReference>
<evidence type="ECO:0000256" key="8">
    <source>
        <dbReference type="HAMAP-Rule" id="MF_00578"/>
    </source>
</evidence>
<keyword evidence="5 8" id="KW-0547">Nucleotide-binding</keyword>
<dbReference type="UniPathway" id="UPA00142">
    <property type="reaction ID" value="UER00209"/>
</dbReference>
<dbReference type="GO" id="GO:0006750">
    <property type="term" value="P:glutathione biosynthetic process"/>
    <property type="evidence" value="ECO:0007669"/>
    <property type="project" value="UniProtKB-UniRule"/>
</dbReference>
<dbReference type="NCBIfam" id="TIGR01434">
    <property type="entry name" value="glu_cys_ligase"/>
    <property type="match status" value="1"/>
</dbReference>
<sequence>MTCTQLNQRLSELSSAENQAAIVGIVRGIEREALRTNRSGGLSTKPHPVAIGCALTNSMITTDFSEALLEFITPVSTDPEETLAQLRDLQKFTLAQLEDELLWPVSMPCYIQSQDEIPLAQFGSSNVGRMKTLYREGLKNRYGSMMQAIAGVHFNISYPQTFWQTLQGLAGQSGDLQSFISDNYLGLIRNFKRELWLISYLFGASPALCGSFLEGQETSLPFKKLGKGSLYLEHGTALRLGDLGYTNSAQSSLRVMYNSLEEYVAGLKSAINSPSELYQHLDDYHAPKPQQLNKNILQIENEFYSPIRPKRNARSGEKPTQALLRGGIEYIEIRALDVNPFADTGIDLTQIRFLDVFLTYCLLKASPHMDWQEQGQTQENLDRVVNQGRDPQLQLQRGDESVSLQQWAEDIFTDLAKVADYMDQAHGSDVYQHTIAELQSWVSDPSKTISGRYLQQLLSDDVDNGQFALQLAQRYSDAHRQWQYQCFDDAHLAEQAELSVKAQQQVEQEDTVSFEAFLDEYFAVEKIEA</sequence>
<evidence type="ECO:0000259" key="10">
    <source>
        <dbReference type="Pfam" id="PF04262"/>
    </source>
</evidence>
<dbReference type="OrthoDB" id="9803907at2"/>
<dbReference type="PATRIC" id="fig|151081.8.peg.249"/>
<dbReference type="GO" id="GO:0004357">
    <property type="term" value="F:glutamate-cysteine ligase activity"/>
    <property type="evidence" value="ECO:0007669"/>
    <property type="project" value="UniProtKB-UniRule"/>
</dbReference>
<dbReference type="AlphaFoldDB" id="A0A0F4Q0M1"/>
<dbReference type="InterPro" id="IPR006334">
    <property type="entry name" value="Glut_cys_ligase"/>
</dbReference>
<evidence type="ECO:0000256" key="9">
    <source>
        <dbReference type="RuleBase" id="RU004391"/>
    </source>
</evidence>
<proteinExistence type="inferred from homology"/>
<protein>
    <recommendedName>
        <fullName evidence="8">Glutamate--cysteine ligase</fullName>
        <ecNumber evidence="8">6.3.2.2</ecNumber>
    </recommendedName>
    <alternativeName>
        <fullName evidence="8">Gamma-ECS</fullName>
        <shortName evidence="8">GCS</shortName>
    </alternativeName>
    <alternativeName>
        <fullName evidence="8">Gamma-glutamylcysteine synthetase</fullName>
    </alternativeName>
</protein>
<evidence type="ECO:0000313" key="11">
    <source>
        <dbReference type="EMBL" id="KJZ01088.1"/>
    </source>
</evidence>
<dbReference type="PANTHER" id="PTHR38761">
    <property type="entry name" value="GLUTAMATE--CYSTEINE LIGASE"/>
    <property type="match status" value="1"/>
</dbReference>
<organism evidence="11 12">
    <name type="scientific">Pseudoalteromonas ruthenica</name>
    <dbReference type="NCBI Taxonomy" id="151081"/>
    <lineage>
        <taxon>Bacteria</taxon>
        <taxon>Pseudomonadati</taxon>
        <taxon>Pseudomonadota</taxon>
        <taxon>Gammaproteobacteria</taxon>
        <taxon>Alteromonadales</taxon>
        <taxon>Pseudoalteromonadaceae</taxon>
        <taxon>Pseudoalteromonas</taxon>
    </lineage>
</organism>
<evidence type="ECO:0000256" key="4">
    <source>
        <dbReference type="ARBA" id="ARBA00022684"/>
    </source>
</evidence>
<keyword evidence="4 8" id="KW-0317">Glutathione biosynthesis</keyword>
<dbReference type="eggNOG" id="COG2918">
    <property type="taxonomic scope" value="Bacteria"/>
</dbReference>
<comment type="catalytic activity">
    <reaction evidence="7 8 9">
        <text>L-cysteine + L-glutamate + ATP = gamma-L-glutamyl-L-cysteine + ADP + phosphate + H(+)</text>
        <dbReference type="Rhea" id="RHEA:13285"/>
        <dbReference type="ChEBI" id="CHEBI:15378"/>
        <dbReference type="ChEBI" id="CHEBI:29985"/>
        <dbReference type="ChEBI" id="CHEBI:30616"/>
        <dbReference type="ChEBI" id="CHEBI:35235"/>
        <dbReference type="ChEBI" id="CHEBI:43474"/>
        <dbReference type="ChEBI" id="CHEBI:58173"/>
        <dbReference type="ChEBI" id="CHEBI:456216"/>
        <dbReference type="EC" id="6.3.2.2"/>
    </reaction>
</comment>
<dbReference type="InterPro" id="IPR014746">
    <property type="entry name" value="Gln_synth/guanido_kin_cat_dom"/>
</dbReference>
<dbReference type="PANTHER" id="PTHR38761:SF1">
    <property type="entry name" value="GLUTAMATE--CYSTEINE LIGASE"/>
    <property type="match status" value="1"/>
</dbReference>
<keyword evidence="12" id="KW-1185">Reference proteome</keyword>
<dbReference type="HAMAP" id="MF_00578">
    <property type="entry name" value="Glu_cys_ligase"/>
    <property type="match status" value="1"/>
</dbReference>
<evidence type="ECO:0000256" key="5">
    <source>
        <dbReference type="ARBA" id="ARBA00022741"/>
    </source>
</evidence>
<dbReference type="GeneID" id="58227718"/>
<name>A0A0F4Q0M1_9GAMM</name>
<evidence type="ECO:0000313" key="12">
    <source>
        <dbReference type="Proteomes" id="UP000033664"/>
    </source>
</evidence>
<gene>
    <name evidence="8" type="primary">gshA</name>
    <name evidence="11" type="ORF">TW72_04355</name>
</gene>
<dbReference type="GO" id="GO:0005829">
    <property type="term" value="C:cytosol"/>
    <property type="evidence" value="ECO:0007669"/>
    <property type="project" value="TreeGrafter"/>
</dbReference>
<evidence type="ECO:0000256" key="1">
    <source>
        <dbReference type="ARBA" id="ARBA00005006"/>
    </source>
</evidence>
<evidence type="ECO:0000256" key="2">
    <source>
        <dbReference type="ARBA" id="ARBA00008772"/>
    </source>
</evidence>
<evidence type="ECO:0000256" key="7">
    <source>
        <dbReference type="ARBA" id="ARBA00048819"/>
    </source>
</evidence>
<reference evidence="11 12" key="1">
    <citation type="journal article" date="2015" name="BMC Genomics">
        <title>Genome mining reveals unlocked bioactive potential of marine Gram-negative bacteria.</title>
        <authorList>
            <person name="Machado H."/>
            <person name="Sonnenschein E.C."/>
            <person name="Melchiorsen J."/>
            <person name="Gram L."/>
        </authorList>
    </citation>
    <scope>NUCLEOTIDE SEQUENCE [LARGE SCALE GENOMIC DNA]</scope>
    <source>
        <strain evidence="11 12">S3137</strain>
    </source>
</reference>
<comment type="caution">
    <text evidence="11">The sequence shown here is derived from an EMBL/GenBank/DDBJ whole genome shotgun (WGS) entry which is preliminary data.</text>
</comment>
<dbReference type="InterPro" id="IPR007370">
    <property type="entry name" value="Glu_cys_ligase"/>
</dbReference>
<keyword evidence="6 8" id="KW-0067">ATP-binding</keyword>
<comment type="pathway">
    <text evidence="1 8 9">Sulfur metabolism; glutathione biosynthesis; glutathione from L-cysteine and L-glutamate: step 1/2.</text>
</comment>
<dbReference type="GO" id="GO:0046872">
    <property type="term" value="F:metal ion binding"/>
    <property type="evidence" value="ECO:0007669"/>
    <property type="project" value="TreeGrafter"/>
</dbReference>
<feature type="domain" description="Glutamate--cysteine ligase" evidence="10">
    <location>
        <begin position="11"/>
        <end position="384"/>
    </location>
</feature>
<dbReference type="Proteomes" id="UP000033664">
    <property type="component" value="Unassembled WGS sequence"/>
</dbReference>
<evidence type="ECO:0000256" key="6">
    <source>
        <dbReference type="ARBA" id="ARBA00022840"/>
    </source>
</evidence>
<dbReference type="GO" id="GO:0005524">
    <property type="term" value="F:ATP binding"/>
    <property type="evidence" value="ECO:0007669"/>
    <property type="project" value="UniProtKB-KW"/>
</dbReference>
<evidence type="ECO:0000256" key="3">
    <source>
        <dbReference type="ARBA" id="ARBA00022598"/>
    </source>
</evidence>